<dbReference type="InterPro" id="IPR051099">
    <property type="entry name" value="AGR/TXD"/>
</dbReference>
<feature type="domain" description="Thioredoxin" evidence="3">
    <location>
        <begin position="21"/>
        <end position="161"/>
    </location>
</feature>
<protein>
    <submittedName>
        <fullName evidence="4">Thioredoxin-like protein</fullName>
    </submittedName>
</protein>
<organism evidence="4 5">
    <name type="scientific">Fuerstiella marisgermanici</name>
    <dbReference type="NCBI Taxonomy" id="1891926"/>
    <lineage>
        <taxon>Bacteria</taxon>
        <taxon>Pseudomonadati</taxon>
        <taxon>Planctomycetota</taxon>
        <taxon>Planctomycetia</taxon>
        <taxon>Planctomycetales</taxon>
        <taxon>Planctomycetaceae</taxon>
        <taxon>Fuerstiella</taxon>
    </lineage>
</organism>
<dbReference type="EMBL" id="CP017641">
    <property type="protein sequence ID" value="APZ95662.1"/>
    <property type="molecule type" value="Genomic_DNA"/>
</dbReference>
<dbReference type="Gene3D" id="3.40.30.10">
    <property type="entry name" value="Glutaredoxin"/>
    <property type="match status" value="1"/>
</dbReference>
<evidence type="ECO:0000256" key="2">
    <source>
        <dbReference type="ARBA" id="ARBA00023284"/>
    </source>
</evidence>
<dbReference type="KEGG" id="fmr:Fuma_05321"/>
<keyword evidence="5" id="KW-1185">Reference proteome</keyword>
<reference evidence="4 5" key="1">
    <citation type="journal article" date="2016" name="Front. Microbiol.">
        <title>Fuerstia marisgermanicae gen. nov., sp. nov., an Unusual Member of the Phylum Planctomycetes from the German Wadden Sea.</title>
        <authorList>
            <person name="Kohn T."/>
            <person name="Heuer A."/>
            <person name="Jogler M."/>
            <person name="Vollmers J."/>
            <person name="Boedeker C."/>
            <person name="Bunk B."/>
            <person name="Rast P."/>
            <person name="Borchert D."/>
            <person name="Glockner I."/>
            <person name="Freese H.M."/>
            <person name="Klenk H.P."/>
            <person name="Overmann J."/>
            <person name="Kaster A.K."/>
            <person name="Rohde M."/>
            <person name="Wiegand S."/>
            <person name="Jogler C."/>
        </authorList>
    </citation>
    <scope>NUCLEOTIDE SEQUENCE [LARGE SCALE GENOMIC DNA]</scope>
    <source>
        <strain evidence="4 5">NH11</strain>
    </source>
</reference>
<accession>A0A1P8WNM8</accession>
<dbReference type="AlphaFoldDB" id="A0A1P8WNM8"/>
<dbReference type="InterPro" id="IPR017937">
    <property type="entry name" value="Thioredoxin_CS"/>
</dbReference>
<proteinExistence type="predicted"/>
<dbReference type="InterPro" id="IPR013766">
    <property type="entry name" value="Thioredoxin_domain"/>
</dbReference>
<dbReference type="PROSITE" id="PS00194">
    <property type="entry name" value="THIOREDOXIN_1"/>
    <property type="match status" value="1"/>
</dbReference>
<dbReference type="PROSITE" id="PS51352">
    <property type="entry name" value="THIOREDOXIN_2"/>
    <property type="match status" value="1"/>
</dbReference>
<dbReference type="InterPro" id="IPR036249">
    <property type="entry name" value="Thioredoxin-like_sf"/>
</dbReference>
<name>A0A1P8WNM8_9PLAN</name>
<evidence type="ECO:0000313" key="5">
    <source>
        <dbReference type="Proteomes" id="UP000187735"/>
    </source>
</evidence>
<evidence type="ECO:0000259" key="3">
    <source>
        <dbReference type="PROSITE" id="PS51352"/>
    </source>
</evidence>
<dbReference type="Proteomes" id="UP000187735">
    <property type="component" value="Chromosome"/>
</dbReference>
<sequence length="292" mass="33043">MRWLIPPTCEMDATMVNRNSLLVATLAILSTATQVRASEGWYPTFEDAQAESERSGRPLLIHFHATFCGPCRQMAQQVFSQPDVQRQLRDGIVAVEVDVSERRDLAGQFGVATVPRDVVVMPGQAPKTLAKGFQSKAAYLRLLASISPDEVRFAATDKSAPNQQLAVQEKIIGLDGFCPVRLMRDREWISGREDLAETHRGITYYFSSSAERQEFRRTPEEFTPENLGCDPVVLYSNLRAVTGKIKYGAFFDSQLYLFETVENRETFKENPLKFTRIRHAVKVDDLKGQRFN</sequence>
<dbReference type="SUPFAM" id="SSF52833">
    <property type="entry name" value="Thioredoxin-like"/>
    <property type="match status" value="1"/>
</dbReference>
<dbReference type="PANTHER" id="PTHR15337">
    <property type="entry name" value="ANTERIOR GRADIENT PROTEIN-RELATED"/>
    <property type="match status" value="1"/>
</dbReference>
<keyword evidence="2" id="KW-0676">Redox-active center</keyword>
<dbReference type="Pfam" id="PF13899">
    <property type="entry name" value="Thioredoxin_7"/>
    <property type="match status" value="1"/>
</dbReference>
<evidence type="ECO:0000313" key="4">
    <source>
        <dbReference type="EMBL" id="APZ95662.1"/>
    </source>
</evidence>
<gene>
    <name evidence="4" type="ORF">Fuma_05321</name>
</gene>
<dbReference type="PANTHER" id="PTHR15337:SF11">
    <property type="entry name" value="THIOREDOXIN DOMAIN-CONTAINING PROTEIN"/>
    <property type="match status" value="1"/>
</dbReference>
<evidence type="ECO:0000256" key="1">
    <source>
        <dbReference type="ARBA" id="ARBA00022729"/>
    </source>
</evidence>
<dbReference type="STRING" id="1891926.Fuma_05321"/>
<keyword evidence="1" id="KW-0732">Signal</keyword>